<feature type="transmembrane region" description="Helical" evidence="1">
    <location>
        <begin position="397"/>
        <end position="419"/>
    </location>
</feature>
<feature type="transmembrane region" description="Helical" evidence="1">
    <location>
        <begin position="341"/>
        <end position="362"/>
    </location>
</feature>
<comment type="caution">
    <text evidence="2">The sequence shown here is derived from an EMBL/GenBank/DDBJ whole genome shotgun (WGS) entry which is preliminary data.</text>
</comment>
<feature type="transmembrane region" description="Helical" evidence="1">
    <location>
        <begin position="190"/>
        <end position="210"/>
    </location>
</feature>
<evidence type="ECO:0000313" key="3">
    <source>
        <dbReference type="Proteomes" id="UP000222106"/>
    </source>
</evidence>
<dbReference type="AlphaFoldDB" id="A0A2A9EN67"/>
<dbReference type="Proteomes" id="UP000222106">
    <property type="component" value="Unassembled WGS sequence"/>
</dbReference>
<organism evidence="2 3">
    <name type="scientific">Georgenia soli</name>
    <dbReference type="NCBI Taxonomy" id="638953"/>
    <lineage>
        <taxon>Bacteria</taxon>
        <taxon>Bacillati</taxon>
        <taxon>Actinomycetota</taxon>
        <taxon>Actinomycetes</taxon>
        <taxon>Micrococcales</taxon>
        <taxon>Bogoriellaceae</taxon>
        <taxon>Georgenia</taxon>
    </lineage>
</organism>
<reference evidence="2 3" key="1">
    <citation type="submission" date="2017-10" db="EMBL/GenBank/DDBJ databases">
        <title>Sequencing the genomes of 1000 actinobacteria strains.</title>
        <authorList>
            <person name="Klenk H.-P."/>
        </authorList>
    </citation>
    <scope>NUCLEOTIDE SEQUENCE [LARGE SCALE GENOMIC DNA]</scope>
    <source>
        <strain evidence="2 3">DSM 21838</strain>
    </source>
</reference>
<keyword evidence="1" id="KW-0812">Transmembrane</keyword>
<gene>
    <name evidence="2" type="ORF">ATJ97_2208</name>
</gene>
<accession>A0A2A9EN67</accession>
<sequence length="533" mass="55456">MNGLGTLVRLGARRNRLYLAVWLLGLFVVVPATATAYEQVIPDPVQAGPIIEGLSNNPTMRAMLGPPFSLVEPGGFTVWRVGTFVATVAGVMAILATVRLTRADEEAGRTELVRSGVVGRHVPLVAAVLVSLAACAVLGVLVTAGMAGAGTDATGSVAFGLGMALTAAVFVGVGAFAAQLTSSARTARGIALAVLGAAYLLRALADGVAADSPVRRLQWVSPVEWMALARPYADERWWVLLLPAALTAVLVALAVRLEARRDHGSGPWPPRPGPPGAGALLSSPAGLAWRLQRGTIFGWTIGLLVFSVAIGSLTTSFSSMFQDVPRLEMVLRRMGAGAEELTQGFFVAMLSIVVLVVAALGLQLLGRLHQEETAGHAEVVLSTAVRRTGFAGSHLQLALVVPTVLILASGALMAVPQAVADGDPGVVGDVVSGAAALLPGVWLVAGLGMLLLGWLPRLGWVAWLVVGWSLVVTWIGALLNLPDWLLELTPFAQLPQLPVEAMRWTPVLVTAAIAAGLVVLGLVGYRRRDLAAS</sequence>
<feature type="transmembrane region" description="Helical" evidence="1">
    <location>
        <begin position="460"/>
        <end position="481"/>
    </location>
</feature>
<feature type="transmembrane region" description="Helical" evidence="1">
    <location>
        <begin position="501"/>
        <end position="525"/>
    </location>
</feature>
<dbReference type="EMBL" id="PDJI01000004">
    <property type="protein sequence ID" value="PFG39695.1"/>
    <property type="molecule type" value="Genomic_DNA"/>
</dbReference>
<keyword evidence="1" id="KW-1133">Transmembrane helix</keyword>
<proteinExistence type="predicted"/>
<feature type="transmembrane region" description="Helical" evidence="1">
    <location>
        <begin position="296"/>
        <end position="321"/>
    </location>
</feature>
<feature type="transmembrane region" description="Helical" evidence="1">
    <location>
        <begin position="431"/>
        <end position="453"/>
    </location>
</feature>
<feature type="transmembrane region" description="Helical" evidence="1">
    <location>
        <begin position="237"/>
        <end position="255"/>
    </location>
</feature>
<protein>
    <submittedName>
        <fullName evidence="2">ABC-2 type transport system permease protein</fullName>
    </submittedName>
</protein>
<keyword evidence="1" id="KW-0472">Membrane</keyword>
<dbReference type="OrthoDB" id="2014935at2"/>
<evidence type="ECO:0000256" key="1">
    <source>
        <dbReference type="SAM" id="Phobius"/>
    </source>
</evidence>
<evidence type="ECO:0000313" key="2">
    <source>
        <dbReference type="EMBL" id="PFG39695.1"/>
    </source>
</evidence>
<name>A0A2A9EN67_9MICO</name>
<feature type="transmembrane region" description="Helical" evidence="1">
    <location>
        <begin position="157"/>
        <end position="178"/>
    </location>
</feature>
<feature type="transmembrane region" description="Helical" evidence="1">
    <location>
        <begin position="78"/>
        <end position="101"/>
    </location>
</feature>
<feature type="transmembrane region" description="Helical" evidence="1">
    <location>
        <begin position="122"/>
        <end position="145"/>
    </location>
</feature>
<keyword evidence="3" id="KW-1185">Reference proteome</keyword>
<dbReference type="RefSeq" id="WP_098483751.1">
    <property type="nucleotide sequence ID" value="NZ_PDJI01000004.1"/>
</dbReference>